<dbReference type="GO" id="GO:0003723">
    <property type="term" value="F:RNA binding"/>
    <property type="evidence" value="ECO:0007669"/>
    <property type="project" value="InterPro"/>
</dbReference>
<reference evidence="5 6" key="1">
    <citation type="submission" date="2019-07" db="EMBL/GenBank/DDBJ databases">
        <title>Microlunatus dokdonensis sp. nov. isolated from the rhizospheric soil of the wild plant Elymus tsukushiensis.</title>
        <authorList>
            <person name="Ghim S.-Y."/>
            <person name="Hwang Y.-J."/>
            <person name="Son J.-S."/>
            <person name="Shin J.-H."/>
        </authorList>
    </citation>
    <scope>NUCLEOTIDE SEQUENCE [LARGE SCALE GENOMIC DNA]</scope>
    <source>
        <strain evidence="5 6">KUDC0627</strain>
    </source>
</reference>
<organism evidence="5 6">
    <name type="scientific">Microlunatus elymi</name>
    <dbReference type="NCBI Taxonomy" id="2596828"/>
    <lineage>
        <taxon>Bacteria</taxon>
        <taxon>Bacillati</taxon>
        <taxon>Actinomycetota</taxon>
        <taxon>Actinomycetes</taxon>
        <taxon>Propionibacteriales</taxon>
        <taxon>Propionibacteriaceae</taxon>
        <taxon>Microlunatus</taxon>
    </lineage>
</organism>
<name>A0A516Q2J7_9ACTN</name>
<evidence type="ECO:0000313" key="5">
    <source>
        <dbReference type="EMBL" id="QDP97612.1"/>
    </source>
</evidence>
<evidence type="ECO:0000256" key="2">
    <source>
        <dbReference type="ARBA" id="ARBA00022801"/>
    </source>
</evidence>
<dbReference type="EMBL" id="CP041692">
    <property type="protein sequence ID" value="QDP97612.1"/>
    <property type="molecule type" value="Genomic_DNA"/>
</dbReference>
<feature type="signal peptide" evidence="4">
    <location>
        <begin position="1"/>
        <end position="21"/>
    </location>
</feature>
<evidence type="ECO:0000256" key="4">
    <source>
        <dbReference type="SAM" id="SignalP"/>
    </source>
</evidence>
<dbReference type="AlphaFoldDB" id="A0A516Q2J7"/>
<gene>
    <name evidence="5" type="ORF">FOE78_18365</name>
</gene>
<evidence type="ECO:0000256" key="3">
    <source>
        <dbReference type="SAM" id="MobiDB-lite"/>
    </source>
</evidence>
<keyword evidence="6" id="KW-1185">Reference proteome</keyword>
<dbReference type="GO" id="GO:0016787">
    <property type="term" value="F:hydrolase activity"/>
    <property type="evidence" value="ECO:0007669"/>
    <property type="project" value="UniProtKB-KW"/>
</dbReference>
<dbReference type="Proteomes" id="UP000319263">
    <property type="component" value="Chromosome"/>
</dbReference>
<dbReference type="GO" id="GO:0004521">
    <property type="term" value="F:RNA endonuclease activity"/>
    <property type="evidence" value="ECO:0007669"/>
    <property type="project" value="InterPro"/>
</dbReference>
<proteinExistence type="predicted"/>
<dbReference type="RefSeq" id="WP_143987570.1">
    <property type="nucleotide sequence ID" value="NZ_CP041692.1"/>
</dbReference>
<sequence length="127" mass="13914">MLVGVLLLVLVLLSGCGATTAGHPTSGASVDPVSGLPYLDQDQLPPQARQTIKLIDAGGPYPYDEDGSVFGNREGILPQEPNDYYHEYTVPTPGESDRGARRIVTGDHDTIFYYTDDHYDSFSRVRR</sequence>
<dbReference type="OrthoDB" id="5326845at2"/>
<keyword evidence="2" id="KW-0378">Hydrolase</keyword>
<dbReference type="Pfam" id="PF00545">
    <property type="entry name" value="Ribonuclease"/>
    <property type="match status" value="1"/>
</dbReference>
<keyword evidence="4" id="KW-0732">Signal</keyword>
<evidence type="ECO:0000256" key="1">
    <source>
        <dbReference type="ARBA" id="ARBA00022722"/>
    </source>
</evidence>
<protein>
    <submittedName>
        <fullName evidence="5">Ribonuclease N</fullName>
    </submittedName>
</protein>
<feature type="region of interest" description="Disordered" evidence="3">
    <location>
        <begin position="23"/>
        <end position="42"/>
    </location>
</feature>
<feature type="chain" id="PRO_5022026671" evidence="4">
    <location>
        <begin position="22"/>
        <end position="127"/>
    </location>
</feature>
<dbReference type="InterPro" id="IPR016191">
    <property type="entry name" value="Ribonuclease/ribotoxin"/>
</dbReference>
<dbReference type="KEGG" id="mik:FOE78_18365"/>
<dbReference type="InterPro" id="IPR000026">
    <property type="entry name" value="N1-like"/>
</dbReference>
<evidence type="ECO:0000313" key="6">
    <source>
        <dbReference type="Proteomes" id="UP000319263"/>
    </source>
</evidence>
<accession>A0A516Q2J7</accession>
<dbReference type="Gene3D" id="3.10.450.30">
    <property type="entry name" value="Microbial ribonucleases"/>
    <property type="match status" value="1"/>
</dbReference>
<keyword evidence="1" id="KW-0540">Nuclease</keyword>
<dbReference type="SUPFAM" id="SSF53933">
    <property type="entry name" value="Microbial ribonucleases"/>
    <property type="match status" value="1"/>
</dbReference>